<evidence type="ECO:0000313" key="4">
    <source>
        <dbReference type="EMBL" id="KAJ2859415.1"/>
    </source>
</evidence>
<keyword evidence="2" id="KW-1133">Transmembrane helix</keyword>
<dbReference type="SUPFAM" id="SSF81660">
    <property type="entry name" value="Metal cation-transporting ATPase, ATP-binding domain N"/>
    <property type="match status" value="1"/>
</dbReference>
<feature type="transmembrane region" description="Helical" evidence="2">
    <location>
        <begin position="1678"/>
        <end position="1698"/>
    </location>
</feature>
<gene>
    <name evidence="4" type="ORF">GGH94_006118</name>
</gene>
<evidence type="ECO:0000259" key="3">
    <source>
        <dbReference type="Pfam" id="PF09740"/>
    </source>
</evidence>
<dbReference type="Gene3D" id="1.20.1110.10">
    <property type="entry name" value="Calcium-transporting ATPase, transmembrane domain"/>
    <property type="match status" value="1"/>
</dbReference>
<feature type="region of interest" description="Disordered" evidence="1">
    <location>
        <begin position="584"/>
        <end position="607"/>
    </location>
</feature>
<dbReference type="Pfam" id="PF09740">
    <property type="entry name" value="DUF2043"/>
    <property type="match status" value="1"/>
</dbReference>
<organism evidence="4 5">
    <name type="scientific">Coemansia aciculifera</name>
    <dbReference type="NCBI Taxonomy" id="417176"/>
    <lineage>
        <taxon>Eukaryota</taxon>
        <taxon>Fungi</taxon>
        <taxon>Fungi incertae sedis</taxon>
        <taxon>Zoopagomycota</taxon>
        <taxon>Kickxellomycotina</taxon>
        <taxon>Kickxellomycetes</taxon>
        <taxon>Kickxellales</taxon>
        <taxon>Kickxellaceae</taxon>
        <taxon>Coemansia</taxon>
    </lineage>
</organism>
<dbReference type="GO" id="GO:0000166">
    <property type="term" value="F:nucleotide binding"/>
    <property type="evidence" value="ECO:0007669"/>
    <property type="project" value="InterPro"/>
</dbReference>
<dbReference type="InterPro" id="IPR023299">
    <property type="entry name" value="ATPase_P-typ_cyto_dom_N"/>
</dbReference>
<name>A0A9W8IK33_9FUNG</name>
<feature type="transmembrane region" description="Helical" evidence="2">
    <location>
        <begin position="1816"/>
        <end position="1837"/>
    </location>
</feature>
<protein>
    <recommendedName>
        <fullName evidence="3">UV-stimulated scaffold protein A C-terminal domain-containing protein</fullName>
    </recommendedName>
</protein>
<dbReference type="InterPro" id="IPR023214">
    <property type="entry name" value="HAD_sf"/>
</dbReference>
<feature type="region of interest" description="Disordered" evidence="1">
    <location>
        <begin position="533"/>
        <end position="568"/>
    </location>
</feature>
<dbReference type="Gene3D" id="3.40.50.1000">
    <property type="entry name" value="HAD superfamily/HAD-like"/>
    <property type="match status" value="1"/>
</dbReference>
<feature type="transmembrane region" description="Helical" evidence="2">
    <location>
        <begin position="938"/>
        <end position="956"/>
    </location>
</feature>
<dbReference type="Proteomes" id="UP001140074">
    <property type="component" value="Unassembled WGS sequence"/>
</dbReference>
<dbReference type="Pfam" id="PF20867">
    <property type="entry name" value="UVSSA_N"/>
    <property type="match status" value="1"/>
</dbReference>
<reference evidence="4" key="1">
    <citation type="submission" date="2022-07" db="EMBL/GenBank/DDBJ databases">
        <title>Phylogenomic reconstructions and comparative analyses of Kickxellomycotina fungi.</title>
        <authorList>
            <person name="Reynolds N.K."/>
            <person name="Stajich J.E."/>
            <person name="Barry K."/>
            <person name="Grigoriev I.V."/>
            <person name="Crous P."/>
            <person name="Smith M.E."/>
        </authorList>
    </citation>
    <scope>NUCLEOTIDE SEQUENCE</scope>
    <source>
        <strain evidence="4">RSA 476</strain>
    </source>
</reference>
<keyword evidence="2" id="KW-0812">Transmembrane</keyword>
<dbReference type="InterPro" id="IPR039720">
    <property type="entry name" value="TMEM94"/>
</dbReference>
<dbReference type="PANTHER" id="PTHR13219">
    <property type="entry name" value="TRANSMEMBRANE PROTEIN 94"/>
    <property type="match status" value="1"/>
</dbReference>
<accession>A0A9W8IK33</accession>
<feature type="transmembrane region" description="Helical" evidence="2">
    <location>
        <begin position="1649"/>
        <end position="1671"/>
    </location>
</feature>
<feature type="transmembrane region" description="Helical" evidence="2">
    <location>
        <begin position="1849"/>
        <end position="1866"/>
    </location>
</feature>
<keyword evidence="2" id="KW-0472">Membrane</keyword>
<feature type="domain" description="UV-stimulated scaffold protein A C-terminal" evidence="3">
    <location>
        <begin position="434"/>
        <end position="544"/>
    </location>
</feature>
<feature type="transmembrane region" description="Helical" evidence="2">
    <location>
        <begin position="1722"/>
        <end position="1742"/>
    </location>
</feature>
<feature type="transmembrane region" description="Helical" evidence="2">
    <location>
        <begin position="1776"/>
        <end position="1795"/>
    </location>
</feature>
<dbReference type="InterPro" id="IPR049431">
    <property type="entry name" value="UVSSA_C"/>
</dbReference>
<keyword evidence="5" id="KW-1185">Reference proteome</keyword>
<comment type="caution">
    <text evidence="4">The sequence shown here is derived from an EMBL/GenBank/DDBJ whole genome shotgun (WGS) entry which is preliminary data.</text>
</comment>
<feature type="transmembrane region" description="Helical" evidence="2">
    <location>
        <begin position="895"/>
        <end position="918"/>
    </location>
</feature>
<evidence type="ECO:0000256" key="1">
    <source>
        <dbReference type="SAM" id="MobiDB-lite"/>
    </source>
</evidence>
<proteinExistence type="predicted"/>
<evidence type="ECO:0000313" key="5">
    <source>
        <dbReference type="Proteomes" id="UP001140074"/>
    </source>
</evidence>
<sequence length="1898" mass="210650">MSLETLVTELTETGLDSLNSDKLRELKRVCKRDGGIHVVSVFKVLLNALTKEHAQIRISCLQAVNELFRRSHQFRLLVVAELPHVLALVFGAYQRPLPRPHEYAAKLKQLAAEFMYAWVEKYGAAYQRLVIGFRFLRYVERVDFRAAARAFRRNDPVQIERLRAIKLENKNEYMLRSLLAIRADFLAMRPAVEEALWMLNSCFAILIPDIADLFADPGHSHTEDNDADIDEIMAVMAVNRHAVDIDVNPGRILETEEDNGNAAVYDVIRDYLRLCVTKYEPQLRAWTERLTRLDDSIDPELSTQLESVRKLRSRVVDVVPKCADLGVDLSFLQADSGGLCDDKSEDEFEDVPADFYKTRNTSGKRPTLSESLGGHRHKRHAVFSLLGEPGLESDPTYIRPELLRKLQPQSQATQQVGAGDTTRRNSIEDRLRQTAPVVEYGPDLMYWGQDTVDANTSGLEIRHRFLGSAREEATLSGKATDSLRKRAVYYSDVMAGASGIQSDGRREIKACRAPLKGGRLCPRRDLLKCPLHGPVIDRDEAGRPQGGFIAEDSPPPADSTPRQSTVATAETVNELEWRDWEALVNQRNPPPSSQQKAKKKKEPPAKSALVDIRKNKPVWTFYLWTTLKLYATMAAQQSQAPSLGISTAFAKHKLLELIDTDHARIVVPFHLDWRASSLRVLLGVSTTVALLLVVNGAYVLAQGQPQQSRGIASIVEAGSILLSMLGAAWVLSRESRLEAHELDKRLGAVAGEIREWTGTYADLRTPQLPTVTTYMALRDGVWRDVPTLLLVKDDVIALGYGEAAPCKVALRTSELAELVLTRGQALTPESMRSWLGQTCRLWDPQTTGHHTMAGRVLFLVLDTPLRSHLEQIARHHQRTDKSVLQNQLCVVVRLVMLRILPAVALAAVVANAVIYGVVDVGQRSQHRMAVEAVIGKTAYVLFPFACTALWPVYWIAVRIFTNACEVVLFDTLQRSKTEYEDMEDIDEFDVEALPPTKDITVGIGAILERMRWLWMNCDYRNLSRSSNLSETLGNITVICSIDKEGTIAEPFCTPEQIVVPDADEEDYAILDLAEQQVGSDLRTFIIDEGWEKYLPSLRPLGLNCGLNTLAHRLGKLRIDTTHKRHNCMRQRGKILSSQDTCLCKISRAIGFTNDDLSRFHMLKEVDVFAPFHKATELLNRKDICCAASFTSAVFQAEDGPGQLQMLTDGNVELVLGMCLDYFDGSEIRPLSDRTMAMYYGLYLNALQQDLQCLAFAYRPLSLDARGLKWPGWGSAEQPGLGAQSAKANRQSIYVDITLESPVHEPPRQLAAVVQAPSELAGGRDAGRSEADEGDALADQGSVVDLPEHLAEAARLALLRSKSRFSQPTMPDREGGGLDYTSSDLRQFATEQAFLRDAVTEQIFLGLVTFAYDPKVDVCDFVEDLSIAGIRFVYFSKAKGRQSKSFAERLGLETDWNTCILLSSVADSSYDDSVDDGYVEDHDIKAQLPRGIESIRSHLKEVDDIPLQISLFAECTPDSTREMINIFQENGDIVCCIGSALKDANTLTFAAADLAVGIEPIPHFNWIAHGSTQAVAEAGAATRSAALSGHDGANDGSISTSGALVTQYALGAALTCIPCPLFLQHDTSLYTLMQVISEARRLVGCIQQSAALLVASCLALVLVNLVSALCLLPPALTGFMLLWVLWVVVPLLGTALLFVPHDENIMSTMPLKNQDHVGDMPRFAVYALIRMLPPVVLTILVYVTALEKLLADVPHLGRLAGVFGRADWLVLDREQQWALLAAQAFAMVAFVFHAVCVSSTLMYRTRSCLEYVPFRNLAWIAASALCLLLTCVFAALLLAFGDARIGRVAWYTYLIAFAGPLALLPLQDMCKLHDKKRWTRLQKLAKLEFKTKLGQHSPL</sequence>
<evidence type="ECO:0000256" key="2">
    <source>
        <dbReference type="SAM" id="Phobius"/>
    </source>
</evidence>
<dbReference type="InterPro" id="IPR023298">
    <property type="entry name" value="ATPase_P-typ_TM_dom_sf"/>
</dbReference>
<dbReference type="InterPro" id="IPR049408">
    <property type="entry name" value="UVSSA_N_a-solenoid_rpt"/>
</dbReference>
<dbReference type="SUPFAM" id="SSF81665">
    <property type="entry name" value="Calcium ATPase, transmembrane domain M"/>
    <property type="match status" value="1"/>
</dbReference>
<dbReference type="EMBL" id="JANBUY010000393">
    <property type="protein sequence ID" value="KAJ2859415.1"/>
    <property type="molecule type" value="Genomic_DNA"/>
</dbReference>
<dbReference type="PANTHER" id="PTHR13219:SF6">
    <property type="entry name" value="TRANSMEMBRANE PROTEIN 94"/>
    <property type="match status" value="1"/>
</dbReference>